<protein>
    <submittedName>
        <fullName evidence="3">Uncharacterized protein</fullName>
    </submittedName>
</protein>
<reference evidence="3" key="1">
    <citation type="submission" date="2020-02" db="EMBL/GenBank/DDBJ databases">
        <authorList>
            <person name="Meier V. D."/>
        </authorList>
    </citation>
    <scope>NUCLEOTIDE SEQUENCE</scope>
    <source>
        <strain evidence="3">AVDCRST_MAG67</strain>
    </source>
</reference>
<organism evidence="3">
    <name type="scientific">uncultured Solirubrobacteraceae bacterium</name>
    <dbReference type="NCBI Taxonomy" id="1162706"/>
    <lineage>
        <taxon>Bacteria</taxon>
        <taxon>Bacillati</taxon>
        <taxon>Actinomycetota</taxon>
        <taxon>Thermoleophilia</taxon>
        <taxon>Solirubrobacterales</taxon>
        <taxon>Solirubrobacteraceae</taxon>
        <taxon>environmental samples</taxon>
    </lineage>
</organism>
<dbReference type="EMBL" id="CADCVQ010000171">
    <property type="protein sequence ID" value="CAA9531505.1"/>
    <property type="molecule type" value="Genomic_DNA"/>
</dbReference>
<evidence type="ECO:0000256" key="1">
    <source>
        <dbReference type="SAM" id="MobiDB-lite"/>
    </source>
</evidence>
<feature type="non-terminal residue" evidence="3">
    <location>
        <position position="153"/>
    </location>
</feature>
<feature type="signal peptide" evidence="2">
    <location>
        <begin position="1"/>
        <end position="25"/>
    </location>
</feature>
<sequence length="153" mass="16306">MLRARGAACAAALLIVLLGAGAAAAQQRSPGNSGGLPTNLPRAPADPNALVRPPRDDAPPPGRGLTALRVGAVADGAAKVRRERREYPGATREVYLKGTDRWQVSYFAKTRPGTPRKEIAQVLIDDRSARVLEAWTDYQVPWSMARGYSGAFG</sequence>
<gene>
    <name evidence="3" type="ORF">AVDCRST_MAG67-4308</name>
</gene>
<feature type="region of interest" description="Disordered" evidence="1">
    <location>
        <begin position="26"/>
        <end position="66"/>
    </location>
</feature>
<evidence type="ECO:0000256" key="2">
    <source>
        <dbReference type="SAM" id="SignalP"/>
    </source>
</evidence>
<proteinExistence type="predicted"/>
<dbReference type="AlphaFoldDB" id="A0A6J4TVH1"/>
<keyword evidence="2" id="KW-0732">Signal</keyword>
<name>A0A6J4TVH1_9ACTN</name>
<feature type="chain" id="PRO_5039005123" evidence="2">
    <location>
        <begin position="26"/>
        <end position="153"/>
    </location>
</feature>
<evidence type="ECO:0000313" key="3">
    <source>
        <dbReference type="EMBL" id="CAA9531505.1"/>
    </source>
</evidence>
<accession>A0A6J4TVH1</accession>